<evidence type="ECO:0000256" key="1">
    <source>
        <dbReference type="SAM" id="MobiDB-lite"/>
    </source>
</evidence>
<name>A0A0A9C8W4_ARUDO</name>
<reference evidence="2" key="2">
    <citation type="journal article" date="2015" name="Data Brief">
        <title>Shoot transcriptome of the giant reed, Arundo donax.</title>
        <authorList>
            <person name="Barrero R.A."/>
            <person name="Guerrero F.D."/>
            <person name="Moolhuijzen P."/>
            <person name="Goolsby J.A."/>
            <person name="Tidwell J."/>
            <person name="Bellgard S.E."/>
            <person name="Bellgard M.I."/>
        </authorList>
    </citation>
    <scope>NUCLEOTIDE SEQUENCE</scope>
    <source>
        <tissue evidence="2">Shoot tissue taken approximately 20 cm above the soil surface</tissue>
    </source>
</reference>
<organism evidence="2">
    <name type="scientific">Arundo donax</name>
    <name type="common">Giant reed</name>
    <name type="synonym">Donax arundinaceus</name>
    <dbReference type="NCBI Taxonomy" id="35708"/>
    <lineage>
        <taxon>Eukaryota</taxon>
        <taxon>Viridiplantae</taxon>
        <taxon>Streptophyta</taxon>
        <taxon>Embryophyta</taxon>
        <taxon>Tracheophyta</taxon>
        <taxon>Spermatophyta</taxon>
        <taxon>Magnoliopsida</taxon>
        <taxon>Liliopsida</taxon>
        <taxon>Poales</taxon>
        <taxon>Poaceae</taxon>
        <taxon>PACMAD clade</taxon>
        <taxon>Arundinoideae</taxon>
        <taxon>Arundineae</taxon>
        <taxon>Arundo</taxon>
    </lineage>
</organism>
<dbReference type="AlphaFoldDB" id="A0A0A9C8W4"/>
<feature type="compositionally biased region" description="Basic residues" evidence="1">
    <location>
        <begin position="1"/>
        <end position="11"/>
    </location>
</feature>
<reference evidence="2" key="1">
    <citation type="submission" date="2014-09" db="EMBL/GenBank/DDBJ databases">
        <authorList>
            <person name="Magalhaes I.L.F."/>
            <person name="Oliveira U."/>
            <person name="Santos F.R."/>
            <person name="Vidigal T.H.D.A."/>
            <person name="Brescovit A.D."/>
            <person name="Santos A.J."/>
        </authorList>
    </citation>
    <scope>NUCLEOTIDE SEQUENCE</scope>
    <source>
        <tissue evidence="2">Shoot tissue taken approximately 20 cm above the soil surface</tissue>
    </source>
</reference>
<evidence type="ECO:0000313" key="2">
    <source>
        <dbReference type="EMBL" id="JAD72001.1"/>
    </source>
</evidence>
<proteinExistence type="predicted"/>
<accession>A0A0A9C8W4</accession>
<feature type="compositionally biased region" description="Basic residues" evidence="1">
    <location>
        <begin position="32"/>
        <end position="42"/>
    </location>
</feature>
<sequence>MTRKINQRKRSQLALRLPTKAHTKRQQSTQTRRIRVKKSTTP</sequence>
<protein>
    <submittedName>
        <fullName evidence="2">Uncharacterized protein</fullName>
    </submittedName>
</protein>
<dbReference type="EMBL" id="GBRH01225894">
    <property type="protein sequence ID" value="JAD72001.1"/>
    <property type="molecule type" value="Transcribed_RNA"/>
</dbReference>
<feature type="region of interest" description="Disordered" evidence="1">
    <location>
        <begin position="1"/>
        <end position="42"/>
    </location>
</feature>